<feature type="compositionally biased region" description="Polar residues" evidence="1">
    <location>
        <begin position="45"/>
        <end position="59"/>
    </location>
</feature>
<organism evidence="2">
    <name type="scientific">Graphocephala atropunctata</name>
    <dbReference type="NCBI Taxonomy" id="36148"/>
    <lineage>
        <taxon>Eukaryota</taxon>
        <taxon>Metazoa</taxon>
        <taxon>Ecdysozoa</taxon>
        <taxon>Arthropoda</taxon>
        <taxon>Hexapoda</taxon>
        <taxon>Insecta</taxon>
        <taxon>Pterygota</taxon>
        <taxon>Neoptera</taxon>
        <taxon>Paraneoptera</taxon>
        <taxon>Hemiptera</taxon>
        <taxon>Auchenorrhyncha</taxon>
        <taxon>Membracoidea</taxon>
        <taxon>Cicadellidae</taxon>
        <taxon>Cicadellinae</taxon>
        <taxon>Cicadellini</taxon>
        <taxon>Graphocephala</taxon>
    </lineage>
</organism>
<sequence>MPIYLYLLFSFVDFTPNLVNNSTKENACEAENPSSAPKEHGIGQTCHSRSQSNGMTNAPSQAPSTVNCTFLNNTCVNTSLPWIPLRNCMMLTTPWCRQTGNAVNTVIRQLNIRVSS</sequence>
<feature type="region of interest" description="Disordered" evidence="1">
    <location>
        <begin position="28"/>
        <end position="59"/>
    </location>
</feature>
<accession>A0A1B6LRH1</accession>
<dbReference type="AlphaFoldDB" id="A0A1B6LRH1"/>
<gene>
    <name evidence="2" type="ORF">g.39422</name>
</gene>
<name>A0A1B6LRH1_9HEMI</name>
<reference evidence="2" key="1">
    <citation type="submission" date="2015-11" db="EMBL/GenBank/DDBJ databases">
        <title>De novo transcriptome assembly of four potential Pierce s Disease insect vectors from Arizona vineyards.</title>
        <authorList>
            <person name="Tassone E.E."/>
        </authorList>
    </citation>
    <scope>NUCLEOTIDE SEQUENCE</scope>
</reference>
<protein>
    <submittedName>
        <fullName evidence="2">Uncharacterized protein</fullName>
    </submittedName>
</protein>
<evidence type="ECO:0000256" key="1">
    <source>
        <dbReference type="SAM" id="MobiDB-lite"/>
    </source>
</evidence>
<feature type="non-terminal residue" evidence="2">
    <location>
        <position position="116"/>
    </location>
</feature>
<evidence type="ECO:0000313" key="2">
    <source>
        <dbReference type="EMBL" id="JAT26318.1"/>
    </source>
</evidence>
<dbReference type="EMBL" id="GEBQ01013659">
    <property type="protein sequence ID" value="JAT26318.1"/>
    <property type="molecule type" value="Transcribed_RNA"/>
</dbReference>
<proteinExistence type="predicted"/>